<evidence type="ECO:0000313" key="1">
    <source>
        <dbReference type="EMBL" id="MFC5066822.1"/>
    </source>
</evidence>
<gene>
    <name evidence="1" type="ORF">ACFPFW_02180</name>
</gene>
<dbReference type="Gene3D" id="2.160.10.10">
    <property type="entry name" value="Hexapeptide repeat proteins"/>
    <property type="match status" value="1"/>
</dbReference>
<dbReference type="InterPro" id="IPR047324">
    <property type="entry name" value="LbH_gamma_CA-like"/>
</dbReference>
<comment type="caution">
    <text evidence="1">The sequence shown here is derived from an EMBL/GenBank/DDBJ whole genome shotgun (WGS) entry which is preliminary data.</text>
</comment>
<dbReference type="Proteomes" id="UP001595796">
    <property type="component" value="Unassembled WGS sequence"/>
</dbReference>
<keyword evidence="2" id="KW-1185">Reference proteome</keyword>
<dbReference type="InterPro" id="IPR001451">
    <property type="entry name" value="Hexapep"/>
</dbReference>
<evidence type="ECO:0000313" key="2">
    <source>
        <dbReference type="Proteomes" id="UP001595796"/>
    </source>
</evidence>
<dbReference type="PANTHER" id="PTHR13061">
    <property type="entry name" value="DYNACTIN SUBUNIT P25"/>
    <property type="match status" value="1"/>
</dbReference>
<organism evidence="1 2">
    <name type="scientific">Flaviflagellibacter deserti</name>
    <dbReference type="NCBI Taxonomy" id="2267266"/>
    <lineage>
        <taxon>Bacteria</taxon>
        <taxon>Pseudomonadati</taxon>
        <taxon>Pseudomonadota</taxon>
        <taxon>Alphaproteobacteria</taxon>
        <taxon>Hyphomicrobiales</taxon>
        <taxon>Flaviflagellibacter</taxon>
    </lineage>
</organism>
<dbReference type="SUPFAM" id="SSF51161">
    <property type="entry name" value="Trimeric LpxA-like enzymes"/>
    <property type="match status" value="1"/>
</dbReference>
<dbReference type="InterPro" id="IPR011004">
    <property type="entry name" value="Trimer_LpxA-like_sf"/>
</dbReference>
<dbReference type="PANTHER" id="PTHR13061:SF29">
    <property type="entry name" value="GAMMA CARBONIC ANHYDRASE-LIKE 1, MITOCHONDRIAL-RELATED"/>
    <property type="match status" value="1"/>
</dbReference>
<dbReference type="InterPro" id="IPR050484">
    <property type="entry name" value="Transf_Hexapept/Carb_Anhydrase"/>
</dbReference>
<reference evidence="2" key="1">
    <citation type="journal article" date="2019" name="Int. J. Syst. Evol. Microbiol.">
        <title>The Global Catalogue of Microorganisms (GCM) 10K type strain sequencing project: providing services to taxonomists for standard genome sequencing and annotation.</title>
        <authorList>
            <consortium name="The Broad Institute Genomics Platform"/>
            <consortium name="The Broad Institute Genome Sequencing Center for Infectious Disease"/>
            <person name="Wu L."/>
            <person name="Ma J."/>
        </authorList>
    </citation>
    <scope>NUCLEOTIDE SEQUENCE [LARGE SCALE GENOMIC DNA]</scope>
    <source>
        <strain evidence="2">CGMCC 1.16444</strain>
    </source>
</reference>
<name>A0ABV9YZ75_9HYPH</name>
<dbReference type="Pfam" id="PF00132">
    <property type="entry name" value="Hexapep"/>
    <property type="match status" value="1"/>
</dbReference>
<dbReference type="CDD" id="cd04645">
    <property type="entry name" value="LbH_gamma_CA_like"/>
    <property type="match status" value="1"/>
</dbReference>
<dbReference type="EMBL" id="JBHSJF010000002">
    <property type="protein sequence ID" value="MFC5066822.1"/>
    <property type="molecule type" value="Genomic_DNA"/>
</dbReference>
<accession>A0ABV9YZ75</accession>
<protein>
    <submittedName>
        <fullName evidence="1">Gamma carbonic anhydrase family protein</fullName>
    </submittedName>
</protein>
<proteinExistence type="predicted"/>
<sequence length="174" mass="18181">MPVHNLGPLRATLPADGTYWLAPDCRLIGDVRLNEGVTIWFGAVLRADSEPITIGPNSNVQDGSVLHVDPGFPLTLGENCSIGHSAIVHGCTVGDGSLIGMGATVLNGAVIGKGCLVGANALVTKGSQFPDRTLILGSPAKAVRELTDEEVEGCLKTAAGYVRNVKRYGETFDR</sequence>
<dbReference type="RefSeq" id="WP_114957253.1">
    <property type="nucleotide sequence ID" value="NZ_JBHSJF010000002.1"/>
</dbReference>